<keyword evidence="2" id="KW-1185">Reference proteome</keyword>
<proteinExistence type="predicted"/>
<sequence>MFPEMSGSEEQLSGQTEGPIPWTYKFDWETRQLVQGPDGRYVRTASYPEFLEETAKKILHTRRFRYPIYSERYGVDFLTNLGRLRSGIPLAVVKAQAQEALEAHSEIERAEVVDIKFAGNKIVFQVEIEGARGSTRLEVSAWQR</sequence>
<dbReference type="InterPro" id="IPR020288">
    <property type="entry name" value="Sheath_initiator"/>
</dbReference>
<reference evidence="1 2" key="1">
    <citation type="submission" date="2023-09" db="EMBL/GenBank/DDBJ databases">
        <title>Complete Genome and Methylome dissection of Bacillus brevis NEB573 original source of BbsI restriction endonuclease.</title>
        <authorList>
            <person name="Fomenkov A."/>
            <person name="Roberts R.D."/>
        </authorList>
    </citation>
    <scope>NUCLEOTIDE SEQUENCE [LARGE SCALE GENOMIC DNA]</scope>
    <source>
        <strain evidence="1 2">NEB573</strain>
    </source>
</reference>
<accession>A0ABY9TCJ6</accession>
<protein>
    <submittedName>
        <fullName evidence="1">DUF2634 domain-containing protein</fullName>
    </submittedName>
</protein>
<dbReference type="Proteomes" id="UP001256827">
    <property type="component" value="Chromosome"/>
</dbReference>
<evidence type="ECO:0000313" key="2">
    <source>
        <dbReference type="Proteomes" id="UP001256827"/>
    </source>
</evidence>
<organism evidence="1 2">
    <name type="scientific">Brevibacillus brevis</name>
    <name type="common">Bacillus brevis</name>
    <dbReference type="NCBI Taxonomy" id="1393"/>
    <lineage>
        <taxon>Bacteria</taxon>
        <taxon>Bacillati</taxon>
        <taxon>Bacillota</taxon>
        <taxon>Bacilli</taxon>
        <taxon>Bacillales</taxon>
        <taxon>Paenibacillaceae</taxon>
        <taxon>Brevibacillus</taxon>
    </lineage>
</organism>
<dbReference type="RefSeq" id="WP_310774561.1">
    <property type="nucleotide sequence ID" value="NZ_CP134050.1"/>
</dbReference>
<evidence type="ECO:0000313" key="1">
    <source>
        <dbReference type="EMBL" id="WNC17828.1"/>
    </source>
</evidence>
<gene>
    <name evidence="1" type="ORF">RGB73_26870</name>
</gene>
<dbReference type="Pfam" id="PF10934">
    <property type="entry name" value="Sheath_initiator"/>
    <property type="match status" value="1"/>
</dbReference>
<dbReference type="EMBL" id="CP134050">
    <property type="protein sequence ID" value="WNC17828.1"/>
    <property type="molecule type" value="Genomic_DNA"/>
</dbReference>
<name>A0ABY9TCJ6_BREBE</name>